<dbReference type="InterPro" id="IPR029014">
    <property type="entry name" value="NiFe-Hase_large"/>
</dbReference>
<comment type="subunit">
    <text evidence="6">NDH-1 is composed of 14 different subunits. Subunits NuoB, C, D, E, F, and G constitute the peripheral sector of the complex.</text>
</comment>
<keyword evidence="3 6" id="KW-0874">Quinone</keyword>
<dbReference type="HAMAP" id="MF_01358">
    <property type="entry name" value="NDH1_NuoD"/>
    <property type="match status" value="1"/>
</dbReference>
<dbReference type="EMBL" id="JRKI01000063">
    <property type="protein sequence ID" value="KIZ13339.1"/>
    <property type="molecule type" value="Genomic_DNA"/>
</dbReference>
<dbReference type="InterPro" id="IPR022885">
    <property type="entry name" value="NDH1_su_D/H"/>
</dbReference>
<dbReference type="GO" id="GO:0050136">
    <property type="term" value="F:NADH dehydrogenase (quinone) (non-electrogenic) activity"/>
    <property type="evidence" value="ECO:0007669"/>
    <property type="project" value="UniProtKB-UniRule"/>
</dbReference>
<keyword evidence="4 6" id="KW-1278">Translocase</keyword>
<accession>A0A0D7CAP4</accession>
<dbReference type="Pfam" id="PF00346">
    <property type="entry name" value="Complex1_49kDa"/>
    <property type="match status" value="1"/>
</dbReference>
<comment type="subcellular location">
    <subcellularLocation>
        <location evidence="6">Cell membrane</location>
        <topology evidence="6">Peripheral membrane protein</topology>
        <orientation evidence="6">Cytoplasmic side</orientation>
    </subcellularLocation>
</comment>
<evidence type="ECO:0000259" key="8">
    <source>
        <dbReference type="Pfam" id="PF00346"/>
    </source>
</evidence>
<dbReference type="NCBIfam" id="NF004739">
    <property type="entry name" value="PRK06075.1"/>
    <property type="match status" value="1"/>
</dbReference>
<dbReference type="PROSITE" id="PS00535">
    <property type="entry name" value="COMPLEX1_49K"/>
    <property type="match status" value="1"/>
</dbReference>
<evidence type="ECO:0000313" key="9">
    <source>
        <dbReference type="EMBL" id="KIZ13339.1"/>
    </source>
</evidence>
<name>A0A0D7CAP4_9ACTN</name>
<dbReference type="AlphaFoldDB" id="A0A0D7CAP4"/>
<sequence length="440" mass="48289">MTTPPLTPRDTTEGAVYTVTGGDWDEVAARAMKSDDERIIVNMGPQHPSTHGVLRLILEIDGETVTEARCGIGYLHTGIEKNLEYRTWTQGTTFVTRMDYLTPFFNETAYCLAVEKLLGITDRIPDRASVIRVMLMELNRLSSHLVAIATGGMELGATTIMIYGFRDRELILDLYELITGLRMNHAYIRPGGLAQDLPPGAVDQVRAFVKKMRKNLPEYDKLATGNPVFKGRMEGIGYLDLAGALATGATGPIVRSAGLPHDLRTSQPYCGYETYEFEVPTADTCDAYGRFLIRLEEMRQSLRIVEQCLDRLAPGPVMVEDKKIAWPAQLALGPDGLGNSLDHIKKIMGTSMEALIHHFKLVTEGFRVPPGQAYCAVESPKGELGVHVVSDGGTRPYRVHFRDPSFTNLQAMAAMCEGGQVADVIVAVASIDPVMGGVDR</sequence>
<keyword evidence="2 6" id="KW-0813">Transport</keyword>
<proteinExistence type="inferred from homology"/>
<evidence type="ECO:0000256" key="4">
    <source>
        <dbReference type="ARBA" id="ARBA00022967"/>
    </source>
</evidence>
<evidence type="ECO:0000256" key="3">
    <source>
        <dbReference type="ARBA" id="ARBA00022719"/>
    </source>
</evidence>
<dbReference type="Proteomes" id="UP000032458">
    <property type="component" value="Unassembled WGS sequence"/>
</dbReference>
<reference evidence="9 10" key="1">
    <citation type="submission" date="2014-09" db="EMBL/GenBank/DDBJ databases">
        <title>Draft genome sequence of Streptomyces natalensis ATCC 27448, producer of the antifungal pimaricin.</title>
        <authorList>
            <person name="Mendes M.V."/>
            <person name="Beites T."/>
            <person name="Pires S."/>
            <person name="Santos C.L."/>
            <person name="Moradas-Ferreira P."/>
        </authorList>
    </citation>
    <scope>NUCLEOTIDE SEQUENCE [LARGE SCALE GENOMIC DNA]</scope>
    <source>
        <strain evidence="9 10">ATCC 27448</strain>
    </source>
</reference>
<evidence type="ECO:0000256" key="1">
    <source>
        <dbReference type="ARBA" id="ARBA00005769"/>
    </source>
</evidence>
<dbReference type="InterPro" id="IPR001135">
    <property type="entry name" value="NADH_Q_OxRdtase_suD"/>
</dbReference>
<gene>
    <name evidence="6" type="primary">nuoD</name>
    <name evidence="9" type="ORF">SNA_38445</name>
</gene>
<dbReference type="RefSeq" id="WP_030067021.1">
    <property type="nucleotide sequence ID" value="NZ_JRKI01000063.1"/>
</dbReference>
<dbReference type="SUPFAM" id="SSF56762">
    <property type="entry name" value="HydB/Nqo4-like"/>
    <property type="match status" value="1"/>
</dbReference>
<dbReference type="PANTHER" id="PTHR11993">
    <property type="entry name" value="NADH-UBIQUINONE OXIDOREDUCTASE 49 KDA SUBUNIT"/>
    <property type="match status" value="1"/>
</dbReference>
<evidence type="ECO:0000313" key="10">
    <source>
        <dbReference type="Proteomes" id="UP000032458"/>
    </source>
</evidence>
<feature type="domain" description="NADH-quinone oxidoreductase subunit D" evidence="8">
    <location>
        <begin position="155"/>
        <end position="440"/>
    </location>
</feature>
<dbReference type="InterPro" id="IPR014029">
    <property type="entry name" value="NADH_UbQ_OxRdtase_49kDa_CS"/>
</dbReference>
<evidence type="ECO:0000256" key="2">
    <source>
        <dbReference type="ARBA" id="ARBA00022448"/>
    </source>
</evidence>
<comment type="catalytic activity">
    <reaction evidence="6">
        <text>a quinone + NADH + 5 H(+)(in) = a quinol + NAD(+) + 4 H(+)(out)</text>
        <dbReference type="Rhea" id="RHEA:57888"/>
        <dbReference type="ChEBI" id="CHEBI:15378"/>
        <dbReference type="ChEBI" id="CHEBI:24646"/>
        <dbReference type="ChEBI" id="CHEBI:57540"/>
        <dbReference type="ChEBI" id="CHEBI:57945"/>
        <dbReference type="ChEBI" id="CHEBI:132124"/>
    </reaction>
</comment>
<protein>
    <recommendedName>
        <fullName evidence="6">NADH-quinone oxidoreductase subunit D</fullName>
        <ecNumber evidence="6">7.1.1.-</ecNumber>
    </recommendedName>
    <alternativeName>
        <fullName evidence="6">NADH dehydrogenase I subunit D</fullName>
    </alternativeName>
    <alternativeName>
        <fullName evidence="6">NDH-1 subunit D</fullName>
    </alternativeName>
</protein>
<dbReference type="GO" id="GO:0051287">
    <property type="term" value="F:NAD binding"/>
    <property type="evidence" value="ECO:0007669"/>
    <property type="project" value="InterPro"/>
</dbReference>
<evidence type="ECO:0000256" key="6">
    <source>
        <dbReference type="HAMAP-Rule" id="MF_01358"/>
    </source>
</evidence>
<dbReference type="PATRIC" id="fig|1240678.4.peg.8190"/>
<dbReference type="Gene3D" id="1.10.645.10">
    <property type="entry name" value="Cytochrome-c3 Hydrogenase, chain B"/>
    <property type="match status" value="1"/>
</dbReference>
<organism evidence="9 10">
    <name type="scientific">Streptomyces natalensis ATCC 27448</name>
    <dbReference type="NCBI Taxonomy" id="1240678"/>
    <lineage>
        <taxon>Bacteria</taxon>
        <taxon>Bacillati</taxon>
        <taxon>Actinomycetota</taxon>
        <taxon>Actinomycetes</taxon>
        <taxon>Kitasatosporales</taxon>
        <taxon>Streptomycetaceae</taxon>
        <taxon>Streptomyces</taxon>
    </lineage>
</organism>
<dbReference type="GO" id="GO:0048038">
    <property type="term" value="F:quinone binding"/>
    <property type="evidence" value="ECO:0007669"/>
    <property type="project" value="UniProtKB-KW"/>
</dbReference>
<dbReference type="EC" id="7.1.1.-" evidence="6"/>
<dbReference type="NCBIfam" id="TIGR01962">
    <property type="entry name" value="NuoD"/>
    <property type="match status" value="1"/>
</dbReference>
<comment type="caution">
    <text evidence="9">The sequence shown here is derived from an EMBL/GenBank/DDBJ whole genome shotgun (WGS) entry which is preliminary data.</text>
</comment>
<comment type="similarity">
    <text evidence="1 6 7">Belongs to the complex I 49 kDa subunit family.</text>
</comment>
<comment type="function">
    <text evidence="6">NDH-1 shuttles electrons from NADH, via FMN and iron-sulfur (Fe-S) centers, to quinones in the respiratory chain. The immediate electron acceptor for the enzyme in this species is believed to be a menaquinone. Couples the redox reaction to proton translocation (for every two electrons transferred, four hydrogen ions are translocated across the cytoplasmic membrane), and thus conserves the redox energy in a proton gradient.</text>
</comment>
<dbReference type="PANTHER" id="PTHR11993:SF10">
    <property type="entry name" value="NADH DEHYDROGENASE [UBIQUINONE] IRON-SULFUR PROTEIN 2, MITOCHONDRIAL"/>
    <property type="match status" value="1"/>
</dbReference>
<keyword evidence="6" id="KW-0472">Membrane</keyword>
<evidence type="ECO:0000256" key="5">
    <source>
        <dbReference type="ARBA" id="ARBA00023027"/>
    </source>
</evidence>
<keyword evidence="5 6" id="KW-0520">NAD</keyword>
<dbReference type="GO" id="GO:0005886">
    <property type="term" value="C:plasma membrane"/>
    <property type="evidence" value="ECO:0007669"/>
    <property type="project" value="UniProtKB-SubCell"/>
</dbReference>
<evidence type="ECO:0000256" key="7">
    <source>
        <dbReference type="RuleBase" id="RU003685"/>
    </source>
</evidence>
<keyword evidence="10" id="KW-1185">Reference proteome</keyword>
<keyword evidence="6" id="KW-1003">Cell membrane</keyword>